<feature type="signal peptide" evidence="6">
    <location>
        <begin position="1"/>
        <end position="20"/>
    </location>
</feature>
<dbReference type="PANTHER" id="PTHR34820:SF4">
    <property type="entry name" value="INNER MEMBRANE PROTEIN YEBZ"/>
    <property type="match status" value="1"/>
</dbReference>
<keyword evidence="3 6" id="KW-0732">Signal</keyword>
<proteinExistence type="predicted"/>
<evidence type="ECO:0000256" key="4">
    <source>
        <dbReference type="ARBA" id="ARBA00023008"/>
    </source>
</evidence>
<gene>
    <name evidence="8" type="ORF">WCV66_21825</name>
</gene>
<dbReference type="InterPro" id="IPR014755">
    <property type="entry name" value="Cu-Rt/internalin_Ig-like"/>
</dbReference>
<dbReference type="Proteomes" id="UP001368328">
    <property type="component" value="Chromosome"/>
</dbReference>
<protein>
    <submittedName>
        <fullName evidence="8">Copper resistance protein CopC</fullName>
    </submittedName>
</protein>
<reference evidence="8 9" key="1">
    <citation type="submission" date="2024-02" db="EMBL/GenBank/DDBJ databases">
        <title>Seven novel Bacillus-like species.</title>
        <authorList>
            <person name="Liu G."/>
        </authorList>
    </citation>
    <scope>NUCLEOTIDE SEQUENCE [LARGE SCALE GENOMIC DNA]</scope>
    <source>
        <strain evidence="8 9">FJAT-53654</strain>
    </source>
</reference>
<feature type="chain" id="PRO_5047471852" evidence="6">
    <location>
        <begin position="21"/>
        <end position="188"/>
    </location>
</feature>
<evidence type="ECO:0000256" key="6">
    <source>
        <dbReference type="SAM" id="SignalP"/>
    </source>
</evidence>
<sequence>MKKFLFIICLILVCPIYASAHTTVSSSNPNEGETITEEIRELKVEFAEAIENQSTLTLVKEQEAIKIDSISVIDQQIIGSLTAPLENGNYLLTWKVASTDGHVLTGDIPFTVDIPDAEIEEEVQEETEQVDKTKENMEKNDAVVEEKAEIEAAPETVKDNSSLISTISVIILVILLAFGIWILLRKKR</sequence>
<keyword evidence="9" id="KW-1185">Reference proteome</keyword>
<evidence type="ECO:0000256" key="1">
    <source>
        <dbReference type="ARBA" id="ARBA00004196"/>
    </source>
</evidence>
<accession>A0ABZ2MR45</accession>
<evidence type="ECO:0000256" key="5">
    <source>
        <dbReference type="SAM" id="Phobius"/>
    </source>
</evidence>
<dbReference type="RefSeq" id="WP_338786819.1">
    <property type="nucleotide sequence ID" value="NZ_CP147403.1"/>
</dbReference>
<evidence type="ECO:0000313" key="8">
    <source>
        <dbReference type="EMBL" id="WXB87829.1"/>
    </source>
</evidence>
<evidence type="ECO:0000313" key="9">
    <source>
        <dbReference type="Proteomes" id="UP001368328"/>
    </source>
</evidence>
<dbReference type="Pfam" id="PF04234">
    <property type="entry name" value="CopC"/>
    <property type="match status" value="1"/>
</dbReference>
<keyword evidence="5" id="KW-0812">Transmembrane</keyword>
<evidence type="ECO:0000256" key="3">
    <source>
        <dbReference type="ARBA" id="ARBA00022729"/>
    </source>
</evidence>
<comment type="subcellular location">
    <subcellularLocation>
        <location evidence="1">Cell envelope</location>
    </subcellularLocation>
</comment>
<dbReference type="EMBL" id="CP147403">
    <property type="protein sequence ID" value="WXB87829.1"/>
    <property type="molecule type" value="Genomic_DNA"/>
</dbReference>
<dbReference type="SUPFAM" id="SSF81296">
    <property type="entry name" value="E set domains"/>
    <property type="match status" value="1"/>
</dbReference>
<dbReference type="Gene3D" id="2.60.40.1220">
    <property type="match status" value="1"/>
</dbReference>
<feature type="transmembrane region" description="Helical" evidence="5">
    <location>
        <begin position="163"/>
        <end position="184"/>
    </location>
</feature>
<keyword evidence="5" id="KW-1133">Transmembrane helix</keyword>
<organism evidence="8 9">
    <name type="scientific">Metabacillus rhizosphaerae</name>
    <dbReference type="NCBI Taxonomy" id="3117747"/>
    <lineage>
        <taxon>Bacteria</taxon>
        <taxon>Bacillati</taxon>
        <taxon>Bacillota</taxon>
        <taxon>Bacilli</taxon>
        <taxon>Bacillales</taxon>
        <taxon>Bacillaceae</taxon>
        <taxon>Metabacillus</taxon>
    </lineage>
</organism>
<keyword evidence="4" id="KW-0186">Copper</keyword>
<evidence type="ECO:0000256" key="2">
    <source>
        <dbReference type="ARBA" id="ARBA00022723"/>
    </source>
</evidence>
<keyword evidence="2" id="KW-0479">Metal-binding</keyword>
<evidence type="ECO:0000259" key="7">
    <source>
        <dbReference type="Pfam" id="PF04234"/>
    </source>
</evidence>
<name>A0ABZ2MR45_9BACI</name>
<dbReference type="PANTHER" id="PTHR34820">
    <property type="entry name" value="INNER MEMBRANE PROTEIN YEBZ"/>
    <property type="match status" value="1"/>
</dbReference>
<feature type="domain" description="CopC" evidence="7">
    <location>
        <begin position="21"/>
        <end position="112"/>
    </location>
</feature>
<dbReference type="InterPro" id="IPR032694">
    <property type="entry name" value="CopC/D"/>
</dbReference>
<dbReference type="InterPro" id="IPR014756">
    <property type="entry name" value="Ig_E-set"/>
</dbReference>
<keyword evidence="5" id="KW-0472">Membrane</keyword>
<dbReference type="InterPro" id="IPR007348">
    <property type="entry name" value="CopC_dom"/>
</dbReference>